<dbReference type="NCBIfam" id="TIGR03593">
    <property type="entry name" value="yidC_nterm"/>
    <property type="match status" value="1"/>
</dbReference>
<dbReference type="InterPro" id="IPR047196">
    <property type="entry name" value="YidC_ALB_C"/>
</dbReference>
<gene>
    <name evidence="13" type="primary">yidC</name>
    <name evidence="16" type="ORF">C3942_05240</name>
</gene>
<protein>
    <recommendedName>
        <fullName evidence="3 13">Membrane protein insertase YidC</fullName>
    </recommendedName>
    <alternativeName>
        <fullName evidence="12 13">Foldase YidC</fullName>
    </alternativeName>
    <alternativeName>
        <fullName evidence="11 13">Membrane integrase YidC</fullName>
    </alternativeName>
    <alternativeName>
        <fullName evidence="13">Membrane protein YidC</fullName>
    </alternativeName>
</protein>
<dbReference type="PRINTS" id="PR00701">
    <property type="entry name" value="60KDINNERMP"/>
</dbReference>
<dbReference type="InterPro" id="IPR038221">
    <property type="entry name" value="YidC_periplasmic_sf"/>
</dbReference>
<evidence type="ECO:0000256" key="4">
    <source>
        <dbReference type="ARBA" id="ARBA00022448"/>
    </source>
</evidence>
<dbReference type="OrthoDB" id="9780552at2"/>
<feature type="domain" description="Membrane insertase YidC N-terminal" evidence="15">
    <location>
        <begin position="79"/>
        <end position="359"/>
    </location>
</feature>
<evidence type="ECO:0000256" key="7">
    <source>
        <dbReference type="ARBA" id="ARBA00022927"/>
    </source>
</evidence>
<evidence type="ECO:0000313" key="16">
    <source>
        <dbReference type="EMBL" id="PPE75081.1"/>
    </source>
</evidence>
<evidence type="ECO:0000259" key="14">
    <source>
        <dbReference type="Pfam" id="PF02096"/>
    </source>
</evidence>
<feature type="transmembrane region" description="Helical" evidence="13">
    <location>
        <begin position="476"/>
        <end position="493"/>
    </location>
</feature>
<comment type="subcellular location">
    <subcellularLocation>
        <location evidence="1">Cell inner membrane</location>
        <topology evidence="1">Multi-pass membrane protein</topology>
    </subcellularLocation>
    <subcellularLocation>
        <location evidence="13">Cell membrane</location>
        <topology evidence="13">Multi-pass membrane protein</topology>
    </subcellularLocation>
</comment>
<comment type="function">
    <text evidence="13">Required for the insertion and/or proper folding and/or complex formation of integral membrane proteins into the membrane. Involved in integration of membrane proteins that insert both dependently and independently of the Sec translocase complex, as well as at least some lipoproteins. Aids folding of multispanning membrane proteins.</text>
</comment>
<keyword evidence="5 13" id="KW-1003">Cell membrane</keyword>
<evidence type="ECO:0000256" key="13">
    <source>
        <dbReference type="HAMAP-Rule" id="MF_01810"/>
    </source>
</evidence>
<dbReference type="InterPro" id="IPR028053">
    <property type="entry name" value="Membr_insert_YidC_N"/>
</dbReference>
<evidence type="ECO:0000256" key="1">
    <source>
        <dbReference type="ARBA" id="ARBA00004429"/>
    </source>
</evidence>
<organism evidence="16 17">
    <name type="scientific">Solimonas fluminis</name>
    <dbReference type="NCBI Taxonomy" id="2086571"/>
    <lineage>
        <taxon>Bacteria</taxon>
        <taxon>Pseudomonadati</taxon>
        <taxon>Pseudomonadota</taxon>
        <taxon>Gammaproteobacteria</taxon>
        <taxon>Nevskiales</taxon>
        <taxon>Nevskiaceae</taxon>
        <taxon>Solimonas</taxon>
    </lineage>
</organism>
<reference evidence="16 17" key="1">
    <citation type="submission" date="2018-02" db="EMBL/GenBank/DDBJ databases">
        <title>Genome sequencing of Solimonas sp. HR-BB.</title>
        <authorList>
            <person name="Lee Y."/>
            <person name="Jeon C.O."/>
        </authorList>
    </citation>
    <scope>NUCLEOTIDE SEQUENCE [LARGE SCALE GENOMIC DNA]</scope>
    <source>
        <strain evidence="16 17">HR-BB</strain>
    </source>
</reference>
<comment type="similarity">
    <text evidence="2 13">Belongs to the OXA1/ALB3/YidC family. Type 1 subfamily.</text>
</comment>
<dbReference type="InterPro" id="IPR001708">
    <property type="entry name" value="YidC/ALB3/OXA1/COX18"/>
</dbReference>
<feature type="domain" description="Membrane insertase YidC/Oxa/ALB C-terminal" evidence="14">
    <location>
        <begin position="370"/>
        <end position="549"/>
    </location>
</feature>
<evidence type="ECO:0000256" key="10">
    <source>
        <dbReference type="ARBA" id="ARBA00023186"/>
    </source>
</evidence>
<dbReference type="EMBL" id="PSNW01000002">
    <property type="protein sequence ID" value="PPE75081.1"/>
    <property type="molecule type" value="Genomic_DNA"/>
</dbReference>
<dbReference type="HAMAP" id="MF_01810">
    <property type="entry name" value="YidC_type1"/>
    <property type="match status" value="1"/>
</dbReference>
<evidence type="ECO:0000256" key="6">
    <source>
        <dbReference type="ARBA" id="ARBA00022692"/>
    </source>
</evidence>
<feature type="transmembrane region" description="Helical" evidence="13">
    <location>
        <begin position="513"/>
        <end position="534"/>
    </location>
</feature>
<sequence length="563" mass="62544">MENRRFILIALLGVVLFFIYQAWQKDYGAKPLPQAPAAATAAAAIDDVPTAAPAPAAAAPGAAVTDAAPAAVTAGPARRIRVETDLYIAEISTEGAELRRVELKGYPVSKTRQNEHFALLDDRNGRYYVLQSGLAGSQAALVTHKTMYSAPQADYRLVEGSDHLDVVLTTQQAGLTATKTYRFKRGSYQIELQQGLSNTGAAALDASPYVRIARTEYKSGDEPPFASTFTGVGLYEQKEAGGDSYRFAKTKLEKLAKEPVEKQQNGGWIAMLQHYFVTAILPPPGEALTLSAKPSPQHGFVAQYVGATQKIEPGQQATFNTGLYIGPKLQDSIGSHAKGLELTVDYGILTPISEPLFWLLEKLHKFTGNWGWAIILLTIIVKGLMYKLSEAQYRSMAKMKKFAPKLQDIKERYGDDRERQQKAMMDLYKKEGFNPLAGCWPLLVQFPVFIALYWVLLESVELRQADWVLWFNDLTAPDPFYVLPVLFGITMFVQQKLSGNTAMDPMQQRIMNVMPIGMTAFFAFFQSGLVLYWVTSNLIGIAQQWFITRKLEREEALKAEAKR</sequence>
<dbReference type="PRINTS" id="PR01900">
    <property type="entry name" value="YIDCPROTEIN"/>
</dbReference>
<dbReference type="GO" id="GO:0051205">
    <property type="term" value="P:protein insertion into membrane"/>
    <property type="evidence" value="ECO:0007669"/>
    <property type="project" value="TreeGrafter"/>
</dbReference>
<dbReference type="GO" id="GO:0005886">
    <property type="term" value="C:plasma membrane"/>
    <property type="evidence" value="ECO:0007669"/>
    <property type="project" value="UniProtKB-SubCell"/>
</dbReference>
<keyword evidence="6 13" id="KW-0812">Transmembrane</keyword>
<dbReference type="AlphaFoldDB" id="A0A2S5TJE3"/>
<dbReference type="Pfam" id="PF02096">
    <property type="entry name" value="60KD_IMP"/>
    <property type="match status" value="1"/>
</dbReference>
<dbReference type="InterPro" id="IPR019998">
    <property type="entry name" value="Membr_insert_YidC"/>
</dbReference>
<comment type="subunit">
    <text evidence="13">Interacts with the Sec translocase complex via SecD. Specifically interacts with transmembrane segments of nascent integral membrane proteins during membrane integration.</text>
</comment>
<dbReference type="Gene3D" id="2.70.98.90">
    <property type="match status" value="1"/>
</dbReference>
<keyword evidence="9 13" id="KW-0472">Membrane</keyword>
<feature type="transmembrane region" description="Helical" evidence="13">
    <location>
        <begin position="432"/>
        <end position="456"/>
    </location>
</feature>
<dbReference type="NCBIfam" id="NF002353">
    <property type="entry name" value="PRK01318.1-4"/>
    <property type="match status" value="1"/>
</dbReference>
<dbReference type="NCBIfam" id="NF002352">
    <property type="entry name" value="PRK01318.1-3"/>
    <property type="match status" value="1"/>
</dbReference>
<dbReference type="GO" id="GO:0015031">
    <property type="term" value="P:protein transport"/>
    <property type="evidence" value="ECO:0007669"/>
    <property type="project" value="UniProtKB-KW"/>
</dbReference>
<keyword evidence="7 13" id="KW-0653">Protein transport</keyword>
<dbReference type="PANTHER" id="PTHR12428:SF65">
    <property type="entry name" value="CYTOCHROME C OXIDASE ASSEMBLY PROTEIN COX18, MITOCHONDRIAL"/>
    <property type="match status" value="1"/>
</dbReference>
<dbReference type="CDD" id="cd19961">
    <property type="entry name" value="EcYidC-like_peri"/>
    <property type="match status" value="1"/>
</dbReference>
<keyword evidence="8 13" id="KW-1133">Transmembrane helix</keyword>
<keyword evidence="17" id="KW-1185">Reference proteome</keyword>
<evidence type="ECO:0000256" key="11">
    <source>
        <dbReference type="ARBA" id="ARBA00033245"/>
    </source>
</evidence>
<dbReference type="NCBIfam" id="TIGR03592">
    <property type="entry name" value="yidC_oxa1_cterm"/>
    <property type="match status" value="1"/>
</dbReference>
<evidence type="ECO:0000259" key="15">
    <source>
        <dbReference type="Pfam" id="PF14849"/>
    </source>
</evidence>
<dbReference type="PANTHER" id="PTHR12428">
    <property type="entry name" value="OXA1"/>
    <property type="match status" value="1"/>
</dbReference>
<accession>A0A2S5TJE3</accession>
<evidence type="ECO:0000256" key="3">
    <source>
        <dbReference type="ARBA" id="ARBA00015325"/>
    </source>
</evidence>
<proteinExistence type="inferred from homology"/>
<keyword evidence="10 13" id="KW-0143">Chaperone</keyword>
<dbReference type="GO" id="GO:0032977">
    <property type="term" value="F:membrane insertase activity"/>
    <property type="evidence" value="ECO:0007669"/>
    <property type="project" value="InterPro"/>
</dbReference>
<evidence type="ECO:0000256" key="2">
    <source>
        <dbReference type="ARBA" id="ARBA00010527"/>
    </source>
</evidence>
<name>A0A2S5TJE3_9GAMM</name>
<keyword evidence="4 13" id="KW-0813">Transport</keyword>
<evidence type="ECO:0000256" key="5">
    <source>
        <dbReference type="ARBA" id="ARBA00022475"/>
    </source>
</evidence>
<dbReference type="Pfam" id="PF14849">
    <property type="entry name" value="YidC_periplas"/>
    <property type="match status" value="1"/>
</dbReference>
<dbReference type="CDD" id="cd20070">
    <property type="entry name" value="5TM_YidC_Alb3"/>
    <property type="match status" value="1"/>
</dbReference>
<evidence type="ECO:0000256" key="12">
    <source>
        <dbReference type="ARBA" id="ARBA00033342"/>
    </source>
</evidence>
<dbReference type="Proteomes" id="UP000238220">
    <property type="component" value="Unassembled WGS sequence"/>
</dbReference>
<evidence type="ECO:0000313" key="17">
    <source>
        <dbReference type="Proteomes" id="UP000238220"/>
    </source>
</evidence>
<comment type="caution">
    <text evidence="16">The sequence shown here is derived from an EMBL/GenBank/DDBJ whole genome shotgun (WGS) entry which is preliminary data.</text>
</comment>
<dbReference type="RefSeq" id="WP_104229307.1">
    <property type="nucleotide sequence ID" value="NZ_PSNW01000002.1"/>
</dbReference>
<dbReference type="InterPro" id="IPR028055">
    <property type="entry name" value="YidC/Oxa/ALB_C"/>
</dbReference>
<evidence type="ECO:0000256" key="9">
    <source>
        <dbReference type="ARBA" id="ARBA00023136"/>
    </source>
</evidence>
<feature type="transmembrane region" description="Helical" evidence="13">
    <location>
        <begin position="370"/>
        <end position="389"/>
    </location>
</feature>
<evidence type="ECO:0000256" key="8">
    <source>
        <dbReference type="ARBA" id="ARBA00022989"/>
    </source>
</evidence>